<evidence type="ECO:0000256" key="4">
    <source>
        <dbReference type="ARBA" id="ARBA00022729"/>
    </source>
</evidence>
<dbReference type="PANTHER" id="PTHR43649:SF34">
    <property type="entry name" value="ABC TRANSPORTER PERIPLASMIC-BINDING PROTEIN YCJN-RELATED"/>
    <property type="match status" value="1"/>
</dbReference>
<name>A0ABQ1FTT5_9GAMM</name>
<evidence type="ECO:0000256" key="3">
    <source>
        <dbReference type="ARBA" id="ARBA00022448"/>
    </source>
</evidence>
<dbReference type="Pfam" id="PF01547">
    <property type="entry name" value="SBP_bac_1"/>
    <property type="match status" value="1"/>
</dbReference>
<evidence type="ECO:0000256" key="1">
    <source>
        <dbReference type="ARBA" id="ARBA00004418"/>
    </source>
</evidence>
<dbReference type="InterPro" id="IPR050490">
    <property type="entry name" value="Bact_solute-bd_prot1"/>
</dbReference>
<evidence type="ECO:0000313" key="5">
    <source>
        <dbReference type="EMBL" id="GGA28196.1"/>
    </source>
</evidence>
<sequence length="420" mass="47299">MLVMLICASLTACSQHTDPHTLTFWTIGREGEAITQLLPEFERENPGIHVVLQQLPLSAAHQKLLTAFAGDSTPDMTQLGNTWLPELAALGALEPLQTRVAHSSIVRPDDYFPSIWSTNVYDGVLYGVPWYVDTRLLFYRSDLLKAAGFDAPPHDWNEWRRMLAALSHPERGVYGILLPTNEYEQLMSLALQQPDSLLRAGGRYGNFESQGFKRALTFYVDTFRLHQAPPITNIEAGNPWEEFGRGVYSFYFSGPWNIGEFRKRLPATEEADWNAAPLPGPVGPGASVAGGSSLVIFRKARNKQAAWKLIEYLSRPEVQGRFYDLLGDMPPRRSSWNQSSLRDDPKVQAFREQLERLKPTPPVPEWEQIVNEMQLVAAQAVAGDLTVDQAAAEIDRRADRILEKRRWMLDHAHHAASEAL</sequence>
<dbReference type="CDD" id="cd14747">
    <property type="entry name" value="PBP2_MalE"/>
    <property type="match status" value="1"/>
</dbReference>
<dbReference type="RefSeq" id="WP_188794382.1">
    <property type="nucleotide sequence ID" value="NZ_BMJA01000001.1"/>
</dbReference>
<dbReference type="PANTHER" id="PTHR43649">
    <property type="entry name" value="ARABINOSE-BINDING PROTEIN-RELATED"/>
    <property type="match status" value="1"/>
</dbReference>
<keyword evidence="4" id="KW-0732">Signal</keyword>
<keyword evidence="6" id="KW-1185">Reference proteome</keyword>
<dbReference type="InterPro" id="IPR006059">
    <property type="entry name" value="SBP"/>
</dbReference>
<evidence type="ECO:0000313" key="6">
    <source>
        <dbReference type="Proteomes" id="UP000620046"/>
    </source>
</evidence>
<dbReference type="EMBL" id="BMJA01000001">
    <property type="protein sequence ID" value="GGA28196.1"/>
    <property type="molecule type" value="Genomic_DNA"/>
</dbReference>
<keyword evidence="3" id="KW-0813">Transport</keyword>
<dbReference type="Proteomes" id="UP000620046">
    <property type="component" value="Unassembled WGS sequence"/>
</dbReference>
<evidence type="ECO:0000256" key="2">
    <source>
        <dbReference type="ARBA" id="ARBA00008520"/>
    </source>
</evidence>
<organism evidence="5 6">
    <name type="scientific">Dyella nitratireducens</name>
    <dbReference type="NCBI Taxonomy" id="1849580"/>
    <lineage>
        <taxon>Bacteria</taxon>
        <taxon>Pseudomonadati</taxon>
        <taxon>Pseudomonadota</taxon>
        <taxon>Gammaproteobacteria</taxon>
        <taxon>Lysobacterales</taxon>
        <taxon>Rhodanobacteraceae</taxon>
        <taxon>Dyella</taxon>
    </lineage>
</organism>
<dbReference type="SUPFAM" id="SSF53850">
    <property type="entry name" value="Periplasmic binding protein-like II"/>
    <property type="match status" value="1"/>
</dbReference>
<gene>
    <name evidence="5" type="primary">malE</name>
    <name evidence="5" type="ORF">GCM10010981_16210</name>
</gene>
<comment type="subcellular location">
    <subcellularLocation>
        <location evidence="1">Periplasm</location>
    </subcellularLocation>
</comment>
<dbReference type="Gene3D" id="3.40.190.10">
    <property type="entry name" value="Periplasmic binding protein-like II"/>
    <property type="match status" value="2"/>
</dbReference>
<proteinExistence type="inferred from homology"/>
<comment type="caution">
    <text evidence="5">The sequence shown here is derived from an EMBL/GenBank/DDBJ whole genome shotgun (WGS) entry which is preliminary data.</text>
</comment>
<protein>
    <submittedName>
        <fullName evidence="5">Sugar ABC transporter substrate-binding protein</fullName>
    </submittedName>
</protein>
<comment type="similarity">
    <text evidence="2">Belongs to the bacterial solute-binding protein 1 family.</text>
</comment>
<accession>A0ABQ1FTT5</accession>
<reference evidence="6" key="1">
    <citation type="journal article" date="2019" name="Int. J. Syst. Evol. Microbiol.">
        <title>The Global Catalogue of Microorganisms (GCM) 10K type strain sequencing project: providing services to taxonomists for standard genome sequencing and annotation.</title>
        <authorList>
            <consortium name="The Broad Institute Genomics Platform"/>
            <consortium name="The Broad Institute Genome Sequencing Center for Infectious Disease"/>
            <person name="Wu L."/>
            <person name="Ma J."/>
        </authorList>
    </citation>
    <scope>NUCLEOTIDE SEQUENCE [LARGE SCALE GENOMIC DNA]</scope>
    <source>
        <strain evidence="6">CGMCC 1.15439</strain>
    </source>
</reference>